<keyword evidence="2" id="KW-1185">Reference proteome</keyword>
<dbReference type="EMBL" id="PGOL01003563">
    <property type="protein sequence ID" value="PKI40427.1"/>
    <property type="molecule type" value="Genomic_DNA"/>
</dbReference>
<proteinExistence type="predicted"/>
<comment type="caution">
    <text evidence="1">The sequence shown here is derived from an EMBL/GenBank/DDBJ whole genome shotgun (WGS) entry which is preliminary data.</text>
</comment>
<gene>
    <name evidence="1" type="ORF">CRG98_039183</name>
</gene>
<organism evidence="1 2">
    <name type="scientific">Punica granatum</name>
    <name type="common">Pomegranate</name>
    <dbReference type="NCBI Taxonomy" id="22663"/>
    <lineage>
        <taxon>Eukaryota</taxon>
        <taxon>Viridiplantae</taxon>
        <taxon>Streptophyta</taxon>
        <taxon>Embryophyta</taxon>
        <taxon>Tracheophyta</taxon>
        <taxon>Spermatophyta</taxon>
        <taxon>Magnoliopsida</taxon>
        <taxon>eudicotyledons</taxon>
        <taxon>Gunneridae</taxon>
        <taxon>Pentapetalae</taxon>
        <taxon>rosids</taxon>
        <taxon>malvids</taxon>
        <taxon>Myrtales</taxon>
        <taxon>Lythraceae</taxon>
        <taxon>Punica</taxon>
    </lineage>
</organism>
<evidence type="ECO:0000313" key="2">
    <source>
        <dbReference type="Proteomes" id="UP000233551"/>
    </source>
</evidence>
<reference evidence="1 2" key="1">
    <citation type="submission" date="2017-11" db="EMBL/GenBank/DDBJ databases">
        <title>De-novo sequencing of pomegranate (Punica granatum L.) genome.</title>
        <authorList>
            <person name="Akparov Z."/>
            <person name="Amiraslanov A."/>
            <person name="Hajiyeva S."/>
            <person name="Abbasov M."/>
            <person name="Kaur K."/>
            <person name="Hamwieh A."/>
            <person name="Solovyev V."/>
            <person name="Salamov A."/>
            <person name="Braich B."/>
            <person name="Kosarev P."/>
            <person name="Mahmoud A."/>
            <person name="Hajiyev E."/>
            <person name="Babayeva S."/>
            <person name="Izzatullayeva V."/>
            <person name="Mammadov A."/>
            <person name="Mammadov A."/>
            <person name="Sharifova S."/>
            <person name="Ojaghi J."/>
            <person name="Eynullazada K."/>
            <person name="Bayramov B."/>
            <person name="Abdulazimova A."/>
            <person name="Shahmuradov I."/>
        </authorList>
    </citation>
    <scope>NUCLEOTIDE SEQUENCE [LARGE SCALE GENOMIC DNA]</scope>
    <source>
        <strain evidence="2">cv. AG2017</strain>
        <tissue evidence="1">Leaf</tissue>
    </source>
</reference>
<accession>A0A2I0I8V6</accession>
<name>A0A2I0I8V6_PUNGR</name>
<sequence length="85" mass="9331">MAQFETRAYHSLAVIKFILTIGTLRSVHSCLGHWGERATARRVGRVVAASFIGDLVKVVVAGIEGLHCLGSSFFCLRSKREKARS</sequence>
<protein>
    <submittedName>
        <fullName evidence="1">Uncharacterized protein</fullName>
    </submittedName>
</protein>
<dbReference type="Proteomes" id="UP000233551">
    <property type="component" value="Unassembled WGS sequence"/>
</dbReference>
<dbReference type="AlphaFoldDB" id="A0A2I0I8V6"/>
<evidence type="ECO:0000313" key="1">
    <source>
        <dbReference type="EMBL" id="PKI40427.1"/>
    </source>
</evidence>